<evidence type="ECO:0000313" key="1">
    <source>
        <dbReference type="EMBL" id="GED68512.1"/>
    </source>
</evidence>
<dbReference type="RefSeq" id="WP_007722200.1">
    <property type="nucleotide sequence ID" value="NZ_BJON01000008.1"/>
</dbReference>
<dbReference type="EMBL" id="BJON01000008">
    <property type="protein sequence ID" value="GED68512.1"/>
    <property type="molecule type" value="Genomic_DNA"/>
</dbReference>
<dbReference type="OrthoDB" id="2468612at2"/>
<dbReference type="Proteomes" id="UP000319578">
    <property type="component" value="Unassembled WGS sequence"/>
</dbReference>
<dbReference type="AlphaFoldDB" id="A0A0K9YWY1"/>
<dbReference type="Proteomes" id="UP000036834">
    <property type="component" value="Unassembled WGS sequence"/>
</dbReference>
<organism evidence="2 3">
    <name type="scientific">Brevibacillus reuszeri</name>
    <dbReference type="NCBI Taxonomy" id="54915"/>
    <lineage>
        <taxon>Bacteria</taxon>
        <taxon>Bacillati</taxon>
        <taxon>Bacillota</taxon>
        <taxon>Bacilli</taxon>
        <taxon>Bacillales</taxon>
        <taxon>Paenibacillaceae</taxon>
        <taxon>Brevibacillus</taxon>
    </lineage>
</organism>
<comment type="caution">
    <text evidence="2">The sequence shown here is derived from an EMBL/GenBank/DDBJ whole genome shotgun (WGS) entry which is preliminary data.</text>
</comment>
<protein>
    <submittedName>
        <fullName evidence="2">Uncharacterized protein</fullName>
    </submittedName>
</protein>
<proteinExistence type="predicted"/>
<dbReference type="EMBL" id="LGIQ01000005">
    <property type="protein sequence ID" value="KNB73147.1"/>
    <property type="molecule type" value="Genomic_DNA"/>
</dbReference>
<dbReference type="GeneID" id="87586768"/>
<dbReference type="STRING" id="54915.ADS79_04000"/>
<reference evidence="2" key="2">
    <citation type="submission" date="2015-07" db="EMBL/GenBank/DDBJ databases">
        <title>MeaNS - Measles Nucleotide Surveillance Program.</title>
        <authorList>
            <person name="Tran T."/>
            <person name="Druce J."/>
        </authorList>
    </citation>
    <scope>NUCLEOTIDE SEQUENCE</scope>
    <source>
        <strain evidence="2">DSM 9887</strain>
    </source>
</reference>
<dbReference type="PATRIC" id="fig|54915.3.peg.6175"/>
<gene>
    <name evidence="2" type="ORF">ADS79_04000</name>
    <name evidence="1" type="ORF">BRE01_22140</name>
</gene>
<sequence length="79" mass="9298">MEAQFTHYKQEEIRSLDKIQTCEIGTQLIFDYVQQENAVFNIATIEEIIKAIFQVELHQREYLLQIRLAKALSSTKLQP</sequence>
<keyword evidence="4" id="KW-1185">Reference proteome</keyword>
<accession>A0A0K9YWY1</accession>
<evidence type="ECO:0000313" key="4">
    <source>
        <dbReference type="Proteomes" id="UP000319578"/>
    </source>
</evidence>
<reference evidence="3" key="1">
    <citation type="submission" date="2015-07" db="EMBL/GenBank/DDBJ databases">
        <title>Genome sequencing project for genomic taxonomy and phylogenomics of Bacillus-like bacteria.</title>
        <authorList>
            <person name="Liu B."/>
            <person name="Wang J."/>
            <person name="Zhu Y."/>
            <person name="Liu G."/>
            <person name="Chen Q."/>
            <person name="Chen Z."/>
            <person name="Lan J."/>
            <person name="Che J."/>
            <person name="Ge C."/>
            <person name="Shi H."/>
            <person name="Pan Z."/>
            <person name="Liu X."/>
        </authorList>
    </citation>
    <scope>NUCLEOTIDE SEQUENCE [LARGE SCALE GENOMIC DNA]</scope>
    <source>
        <strain evidence="3">DSM 9887</strain>
    </source>
</reference>
<reference evidence="1 4" key="3">
    <citation type="submission" date="2019-06" db="EMBL/GenBank/DDBJ databases">
        <title>Whole genome shotgun sequence of Brevibacillus reuszeri NBRC 15719.</title>
        <authorList>
            <person name="Hosoyama A."/>
            <person name="Uohara A."/>
            <person name="Ohji S."/>
            <person name="Ichikawa N."/>
        </authorList>
    </citation>
    <scope>NUCLEOTIDE SEQUENCE [LARGE SCALE GENOMIC DNA]</scope>
    <source>
        <strain evidence="1 4">NBRC 15719</strain>
    </source>
</reference>
<evidence type="ECO:0000313" key="3">
    <source>
        <dbReference type="Proteomes" id="UP000036834"/>
    </source>
</evidence>
<evidence type="ECO:0000313" key="2">
    <source>
        <dbReference type="EMBL" id="KNB73147.1"/>
    </source>
</evidence>
<name>A0A0K9YWY1_9BACL</name>